<comment type="similarity">
    <text evidence="1">Belongs to the eukaryotic ATPase epsilon family.</text>
</comment>
<evidence type="ECO:0000256" key="1">
    <source>
        <dbReference type="ARBA" id="ARBA00009502"/>
    </source>
</evidence>
<organism evidence="2 3">
    <name type="scientific">Diversispora eburnea</name>
    <dbReference type="NCBI Taxonomy" id="1213867"/>
    <lineage>
        <taxon>Eukaryota</taxon>
        <taxon>Fungi</taxon>
        <taxon>Fungi incertae sedis</taxon>
        <taxon>Mucoromycota</taxon>
        <taxon>Glomeromycotina</taxon>
        <taxon>Glomeromycetes</taxon>
        <taxon>Diversisporales</taxon>
        <taxon>Diversisporaceae</taxon>
        <taxon>Diversispora</taxon>
    </lineage>
</organism>
<keyword evidence="3" id="KW-1185">Reference proteome</keyword>
<dbReference type="Pfam" id="PF04627">
    <property type="entry name" value="ATP-synt_Eps"/>
    <property type="match status" value="1"/>
</dbReference>
<protein>
    <submittedName>
        <fullName evidence="2">3142_t:CDS:1</fullName>
    </submittedName>
</protein>
<dbReference type="OrthoDB" id="269124at2759"/>
<comment type="caution">
    <text evidence="2">The sequence shown here is derived from an EMBL/GenBank/DDBJ whole genome shotgun (WGS) entry which is preliminary data.</text>
</comment>
<dbReference type="InterPro" id="IPR006721">
    <property type="entry name" value="ATP_synth_F1_esu_mt"/>
</dbReference>
<dbReference type="GO" id="GO:0042776">
    <property type="term" value="P:proton motive force-driven mitochondrial ATP synthesis"/>
    <property type="evidence" value="ECO:0007669"/>
    <property type="project" value="TreeGrafter"/>
</dbReference>
<dbReference type="GO" id="GO:0045259">
    <property type="term" value="C:proton-transporting ATP synthase complex"/>
    <property type="evidence" value="ECO:0007669"/>
    <property type="project" value="InterPro"/>
</dbReference>
<dbReference type="PANTHER" id="PTHR12448">
    <property type="entry name" value="ATP SYNTHASE EPSILON CHAIN, MITOCHONDRIAL"/>
    <property type="match status" value="1"/>
</dbReference>
<dbReference type="SUPFAM" id="SSF48690">
    <property type="entry name" value="Epsilon subunit of mitochondrial F1F0-ATP synthase"/>
    <property type="match status" value="1"/>
</dbReference>
<name>A0A9N9F989_9GLOM</name>
<dbReference type="Proteomes" id="UP000789706">
    <property type="component" value="Unassembled WGS sequence"/>
</dbReference>
<dbReference type="PANTHER" id="PTHR12448:SF0">
    <property type="entry name" value="ATP SYNTHASE SUBUNIT EPSILON, MITOCHONDRIAL"/>
    <property type="match status" value="1"/>
</dbReference>
<evidence type="ECO:0000313" key="2">
    <source>
        <dbReference type="EMBL" id="CAG8518172.1"/>
    </source>
</evidence>
<dbReference type="CDD" id="cd12153">
    <property type="entry name" value="F1-ATPase_epsilon"/>
    <property type="match status" value="1"/>
</dbReference>
<sequence>MTFAWKAAGMSYLKYTQICARAVRNSLKDDLRLIAQRRDEQGLKFAKWEAGKQGEFVCIALKFL</sequence>
<dbReference type="AlphaFoldDB" id="A0A9N9F989"/>
<evidence type="ECO:0000313" key="3">
    <source>
        <dbReference type="Proteomes" id="UP000789706"/>
    </source>
</evidence>
<dbReference type="EMBL" id="CAJVPK010000497">
    <property type="protein sequence ID" value="CAG8518172.1"/>
    <property type="molecule type" value="Genomic_DNA"/>
</dbReference>
<dbReference type="Gene3D" id="1.10.1620.20">
    <property type="entry name" value="ATP synthase, F1 complex, epsilon subunit superfamily, mitochondrial"/>
    <property type="match status" value="1"/>
</dbReference>
<gene>
    <name evidence="2" type="ORF">DEBURN_LOCUS5525</name>
</gene>
<proteinExistence type="inferred from homology"/>
<dbReference type="InterPro" id="IPR036742">
    <property type="entry name" value="ATP_synth_F1_esu_sf_mt"/>
</dbReference>
<dbReference type="GO" id="GO:0005743">
    <property type="term" value="C:mitochondrial inner membrane"/>
    <property type="evidence" value="ECO:0007669"/>
    <property type="project" value="InterPro"/>
</dbReference>
<dbReference type="GO" id="GO:0046933">
    <property type="term" value="F:proton-transporting ATP synthase activity, rotational mechanism"/>
    <property type="evidence" value="ECO:0007669"/>
    <property type="project" value="InterPro"/>
</dbReference>
<reference evidence="2" key="1">
    <citation type="submission" date="2021-06" db="EMBL/GenBank/DDBJ databases">
        <authorList>
            <person name="Kallberg Y."/>
            <person name="Tangrot J."/>
            <person name="Rosling A."/>
        </authorList>
    </citation>
    <scope>NUCLEOTIDE SEQUENCE</scope>
    <source>
        <strain evidence="2">AZ414A</strain>
    </source>
</reference>
<accession>A0A9N9F989</accession>